<evidence type="ECO:0000313" key="8">
    <source>
        <dbReference type="Proteomes" id="UP000314616"/>
    </source>
</evidence>
<evidence type="ECO:0000256" key="2">
    <source>
        <dbReference type="ARBA" id="ARBA00006472"/>
    </source>
</evidence>
<proteinExistence type="inferred from homology"/>
<dbReference type="Gene3D" id="3.30.1360.20">
    <property type="entry name" value="Transcriptional coactivator/pterin dehydratase"/>
    <property type="match status" value="1"/>
</dbReference>
<reference evidence="7 8" key="1">
    <citation type="submission" date="2019-05" db="EMBL/GenBank/DDBJ databases">
        <title>Georgenia *** sp. nov., and Georgenia *** sp. nov., isolated from the intestinal contents of plateau pika (Ochotona curzoniae) in the Qinghai-Tibet plateau of China.</title>
        <authorList>
            <person name="Tian Z."/>
        </authorList>
    </citation>
    <scope>NUCLEOTIDE SEQUENCE [LARGE SCALE GENOMIC DNA]</scope>
    <source>
        <strain evidence="7 8">Z443</strain>
    </source>
</reference>
<dbReference type="EC" id="4.2.1.96" evidence="3"/>
<dbReference type="EMBL" id="CP040915">
    <property type="protein sequence ID" value="QDC25355.1"/>
    <property type="molecule type" value="Genomic_DNA"/>
</dbReference>
<organism evidence="7 8">
    <name type="scientific">Georgenia yuyongxinii</name>
    <dbReference type="NCBI Taxonomy" id="2589797"/>
    <lineage>
        <taxon>Bacteria</taxon>
        <taxon>Bacillati</taxon>
        <taxon>Actinomycetota</taxon>
        <taxon>Actinomycetes</taxon>
        <taxon>Micrococcales</taxon>
        <taxon>Bogoriellaceae</taxon>
        <taxon>Georgenia</taxon>
    </lineage>
</organism>
<dbReference type="InterPro" id="IPR001533">
    <property type="entry name" value="Pterin_deHydtase"/>
</dbReference>
<dbReference type="InterPro" id="IPR041581">
    <property type="entry name" value="Glyoxalase_6"/>
</dbReference>
<accession>A0A5B8C7M9</accession>
<comment type="similarity">
    <text evidence="2">Belongs to the pterin-4-alpha-carbinolamine dehydratase family.</text>
</comment>
<evidence type="ECO:0000256" key="3">
    <source>
        <dbReference type="ARBA" id="ARBA00013252"/>
    </source>
</evidence>
<dbReference type="AlphaFoldDB" id="A0A5B8C7M9"/>
<comment type="catalytic activity">
    <reaction evidence="1">
        <text>(4aS,6R)-4a-hydroxy-L-erythro-5,6,7,8-tetrahydrobiopterin = (6R)-L-erythro-6,7-dihydrobiopterin + H2O</text>
        <dbReference type="Rhea" id="RHEA:11920"/>
        <dbReference type="ChEBI" id="CHEBI:15377"/>
        <dbReference type="ChEBI" id="CHEBI:15642"/>
        <dbReference type="ChEBI" id="CHEBI:43120"/>
        <dbReference type="EC" id="4.2.1.96"/>
    </reaction>
</comment>
<evidence type="ECO:0000259" key="6">
    <source>
        <dbReference type="Pfam" id="PF18029"/>
    </source>
</evidence>
<dbReference type="SUPFAM" id="SSF55248">
    <property type="entry name" value="PCD-like"/>
    <property type="match status" value="1"/>
</dbReference>
<dbReference type="RefSeq" id="WP_139929543.1">
    <property type="nucleotide sequence ID" value="NZ_CP040915.1"/>
</dbReference>
<dbReference type="PANTHER" id="PTHR12599">
    <property type="entry name" value="PTERIN-4-ALPHA-CARBINOLAMINE DEHYDRATASE"/>
    <property type="match status" value="1"/>
</dbReference>
<dbReference type="NCBIfam" id="NF002017">
    <property type="entry name" value="PRK00823.1-2"/>
    <property type="match status" value="1"/>
</dbReference>
<dbReference type="Pfam" id="PF18029">
    <property type="entry name" value="Glyoxalase_6"/>
    <property type="match status" value="1"/>
</dbReference>
<evidence type="ECO:0000256" key="4">
    <source>
        <dbReference type="ARBA" id="ARBA00021735"/>
    </source>
</evidence>
<dbReference type="InterPro" id="IPR029068">
    <property type="entry name" value="Glyas_Bleomycin-R_OHBP_Dase"/>
</dbReference>
<evidence type="ECO:0000256" key="5">
    <source>
        <dbReference type="ARBA" id="ARBA00023239"/>
    </source>
</evidence>
<dbReference type="Proteomes" id="UP000314616">
    <property type="component" value="Chromosome"/>
</dbReference>
<dbReference type="SUPFAM" id="SSF54593">
    <property type="entry name" value="Glyoxalase/Bleomycin resistance protein/Dihydroxybiphenyl dioxygenase"/>
    <property type="match status" value="1"/>
</dbReference>
<evidence type="ECO:0000256" key="1">
    <source>
        <dbReference type="ARBA" id="ARBA00001554"/>
    </source>
</evidence>
<dbReference type="GO" id="GO:0008124">
    <property type="term" value="F:4-alpha-hydroxytetrahydrobiopterin dehydratase activity"/>
    <property type="evidence" value="ECO:0007669"/>
    <property type="project" value="UniProtKB-EC"/>
</dbReference>
<sequence>MTERLTAADVQSRAGLQDWRVLAGRLHATFRTGDLARGIELVRRIGEIADELDHHPDLDVRYFRVHVRSVTHDAGGLTERDVRLAGRVTAVAAELGVAAEPARPQQLEIGIDALDIPAVRPFWRAVLGYKDPQFPGDDPATADLIDPAGRGPSVRFQRMNGSQPPQPGTVHLDIHVPHDAVRARVQAALDAGGRLVTDAHAPSRWVLADAEGNQARLCTWEAAEG</sequence>
<gene>
    <name evidence="7" type="ORF">FE374_12675</name>
</gene>
<dbReference type="KEGG" id="gyu:FE374_12675"/>
<dbReference type="Gene3D" id="3.10.180.10">
    <property type="entry name" value="2,3-Dihydroxybiphenyl 1,2-Dioxygenase, domain 1"/>
    <property type="match status" value="1"/>
</dbReference>
<dbReference type="Pfam" id="PF01329">
    <property type="entry name" value="Pterin_4a"/>
    <property type="match status" value="1"/>
</dbReference>
<feature type="domain" description="Glyoxalase-like" evidence="6">
    <location>
        <begin position="109"/>
        <end position="218"/>
    </location>
</feature>
<dbReference type="OrthoDB" id="15077at2"/>
<evidence type="ECO:0000313" key="7">
    <source>
        <dbReference type="EMBL" id="QDC25355.1"/>
    </source>
</evidence>
<name>A0A5B8C7M9_9MICO</name>
<dbReference type="GO" id="GO:0006729">
    <property type="term" value="P:tetrahydrobiopterin biosynthetic process"/>
    <property type="evidence" value="ECO:0007669"/>
    <property type="project" value="InterPro"/>
</dbReference>
<protein>
    <recommendedName>
        <fullName evidence="4">Putative pterin-4-alpha-carbinolamine dehydratase</fullName>
        <ecNumber evidence="3">4.2.1.96</ecNumber>
    </recommendedName>
</protein>
<keyword evidence="5 7" id="KW-0456">Lyase</keyword>
<dbReference type="CDD" id="cd00488">
    <property type="entry name" value="PCD_DCoH"/>
    <property type="match status" value="1"/>
</dbReference>
<dbReference type="InterPro" id="IPR036428">
    <property type="entry name" value="PCD_sf"/>
</dbReference>
<dbReference type="PANTHER" id="PTHR12599:SF0">
    <property type="entry name" value="PTERIN-4-ALPHA-CARBINOLAMINE DEHYDRATASE"/>
    <property type="match status" value="1"/>
</dbReference>